<organism evidence="2">
    <name type="scientific">bioreactor metagenome</name>
    <dbReference type="NCBI Taxonomy" id="1076179"/>
    <lineage>
        <taxon>unclassified sequences</taxon>
        <taxon>metagenomes</taxon>
        <taxon>ecological metagenomes</taxon>
    </lineage>
</organism>
<dbReference type="GO" id="GO:0003824">
    <property type="term" value="F:catalytic activity"/>
    <property type="evidence" value="ECO:0007669"/>
    <property type="project" value="InterPro"/>
</dbReference>
<dbReference type="InterPro" id="IPR014729">
    <property type="entry name" value="Rossmann-like_a/b/a_fold"/>
</dbReference>
<dbReference type="Gene3D" id="3.40.50.620">
    <property type="entry name" value="HUPs"/>
    <property type="match status" value="1"/>
</dbReference>
<reference evidence="2" key="1">
    <citation type="submission" date="2019-08" db="EMBL/GenBank/DDBJ databases">
        <authorList>
            <person name="Kucharzyk K."/>
            <person name="Murdoch R.W."/>
            <person name="Higgins S."/>
            <person name="Loffler F."/>
        </authorList>
    </citation>
    <scope>NUCLEOTIDE SEQUENCE</scope>
</reference>
<name>A0A644VQ56_9ZZZZ</name>
<gene>
    <name evidence="2" type="ORF">SDC9_39650</name>
</gene>
<proteinExistence type="predicted"/>
<dbReference type="AlphaFoldDB" id="A0A644VQ56"/>
<comment type="caution">
    <text evidence="2">The sequence shown here is derived from an EMBL/GenBank/DDBJ whole genome shotgun (WGS) entry which is preliminary data.</text>
</comment>
<accession>A0A644VQ56</accession>
<dbReference type="NCBIfam" id="TIGR03573">
    <property type="entry name" value="WbuX"/>
    <property type="match status" value="1"/>
</dbReference>
<dbReference type="InterPro" id="IPR020022">
    <property type="entry name" value="N-acetyl_sugar_amidoTrfase"/>
</dbReference>
<dbReference type="Pfam" id="PF01507">
    <property type="entry name" value="PAPS_reduct"/>
    <property type="match status" value="1"/>
</dbReference>
<dbReference type="EMBL" id="VSSQ01000394">
    <property type="protein sequence ID" value="MPL93518.1"/>
    <property type="molecule type" value="Genomic_DNA"/>
</dbReference>
<feature type="domain" description="Phosphoadenosine phosphosulphate reductase" evidence="1">
    <location>
        <begin position="70"/>
        <end position="135"/>
    </location>
</feature>
<evidence type="ECO:0000259" key="1">
    <source>
        <dbReference type="Pfam" id="PF01507"/>
    </source>
</evidence>
<sequence>MKKNQTCTNCVMDTSDAHIIFDDKGICERCKEYEKSILPWWKHGKGHEAELKSLLNQIKASGKGKEYDCILGLSGGLDSSYMLHLAVTEWGLRPFVFHIDAGWNLPVAEENIKKLCDKLSVHLHIQKLDWEELRQMQIAFFKTGHAGLDAPQDHAFIAQIDKYSQQLGVKYILNGYNISTEIIADPESWFEGAGPTADKIYIKDVLKKHGNFKTKNYIYTTGLKHKFLIPYLKGVKTLTLLNYVPYIKKDVIATLEREYGYHAYGQKHFEDLLTKFLEAWWLPTRFGYDIRRAQLSSLVVTGQLTRDEALEILKNPPVPKEESMAMFKEVANRLEISEEELMSYHKLPKEYLNYKSNAWAFKVGIKLYQFMGLDKRIRK</sequence>
<evidence type="ECO:0000313" key="2">
    <source>
        <dbReference type="EMBL" id="MPL93518.1"/>
    </source>
</evidence>
<dbReference type="SUPFAM" id="SSF52402">
    <property type="entry name" value="Adenine nucleotide alpha hydrolases-like"/>
    <property type="match status" value="1"/>
</dbReference>
<dbReference type="InterPro" id="IPR002500">
    <property type="entry name" value="PAPS_reduct_dom"/>
</dbReference>
<protein>
    <recommendedName>
        <fullName evidence="1">Phosphoadenosine phosphosulphate reductase domain-containing protein</fullName>
    </recommendedName>
</protein>